<dbReference type="Proteomes" id="UP000807306">
    <property type="component" value="Unassembled WGS sequence"/>
</dbReference>
<sequence>MTDRRSKIEHVLMEMLQMLKFSFKQGRGIDFSAGTSEADIEAYLLAREAGSIHVAEDVHSYLRRLLTEICE</sequence>
<dbReference type="EMBL" id="MU157902">
    <property type="protein sequence ID" value="KAF9524236.1"/>
    <property type="molecule type" value="Genomic_DNA"/>
</dbReference>
<evidence type="ECO:0000313" key="1">
    <source>
        <dbReference type="EMBL" id="KAF9524236.1"/>
    </source>
</evidence>
<protein>
    <submittedName>
        <fullName evidence="1">Uncharacterized protein</fullName>
    </submittedName>
</protein>
<dbReference type="AlphaFoldDB" id="A0A9P6JKI1"/>
<organism evidence="1 2">
    <name type="scientific">Crepidotus variabilis</name>
    <dbReference type="NCBI Taxonomy" id="179855"/>
    <lineage>
        <taxon>Eukaryota</taxon>
        <taxon>Fungi</taxon>
        <taxon>Dikarya</taxon>
        <taxon>Basidiomycota</taxon>
        <taxon>Agaricomycotina</taxon>
        <taxon>Agaricomycetes</taxon>
        <taxon>Agaricomycetidae</taxon>
        <taxon>Agaricales</taxon>
        <taxon>Agaricineae</taxon>
        <taxon>Crepidotaceae</taxon>
        <taxon>Crepidotus</taxon>
    </lineage>
</organism>
<proteinExistence type="predicted"/>
<name>A0A9P6JKI1_9AGAR</name>
<comment type="caution">
    <text evidence="1">The sequence shown here is derived from an EMBL/GenBank/DDBJ whole genome shotgun (WGS) entry which is preliminary data.</text>
</comment>
<gene>
    <name evidence="1" type="ORF">CPB83DRAFT_774139</name>
</gene>
<evidence type="ECO:0000313" key="2">
    <source>
        <dbReference type="Proteomes" id="UP000807306"/>
    </source>
</evidence>
<accession>A0A9P6JKI1</accession>
<keyword evidence="2" id="KW-1185">Reference proteome</keyword>
<dbReference type="OrthoDB" id="3262464at2759"/>
<reference evidence="1" key="1">
    <citation type="submission" date="2020-11" db="EMBL/GenBank/DDBJ databases">
        <authorList>
            <consortium name="DOE Joint Genome Institute"/>
            <person name="Ahrendt S."/>
            <person name="Riley R."/>
            <person name="Andreopoulos W."/>
            <person name="Labutti K."/>
            <person name="Pangilinan J."/>
            <person name="Ruiz-Duenas F.J."/>
            <person name="Barrasa J.M."/>
            <person name="Sanchez-Garcia M."/>
            <person name="Camarero S."/>
            <person name="Miyauchi S."/>
            <person name="Serrano A."/>
            <person name="Linde D."/>
            <person name="Babiker R."/>
            <person name="Drula E."/>
            <person name="Ayuso-Fernandez I."/>
            <person name="Pacheco R."/>
            <person name="Padilla G."/>
            <person name="Ferreira P."/>
            <person name="Barriuso J."/>
            <person name="Kellner H."/>
            <person name="Castanera R."/>
            <person name="Alfaro M."/>
            <person name="Ramirez L."/>
            <person name="Pisabarro A.G."/>
            <person name="Kuo A."/>
            <person name="Tritt A."/>
            <person name="Lipzen A."/>
            <person name="He G."/>
            <person name="Yan M."/>
            <person name="Ng V."/>
            <person name="Cullen D."/>
            <person name="Martin F."/>
            <person name="Rosso M.-N."/>
            <person name="Henrissat B."/>
            <person name="Hibbett D."/>
            <person name="Martinez A.T."/>
            <person name="Grigoriev I.V."/>
        </authorList>
    </citation>
    <scope>NUCLEOTIDE SEQUENCE</scope>
    <source>
        <strain evidence="1">CBS 506.95</strain>
    </source>
</reference>